<evidence type="ECO:0000256" key="4">
    <source>
        <dbReference type="ARBA" id="ARBA00022777"/>
    </source>
</evidence>
<evidence type="ECO:0000313" key="9">
    <source>
        <dbReference type="EMBL" id="CAL1150102.1"/>
    </source>
</evidence>
<feature type="domain" description="Protein kinase" evidence="6">
    <location>
        <begin position="123"/>
        <end position="405"/>
    </location>
</feature>
<dbReference type="InterPro" id="IPR050117">
    <property type="entry name" value="MAPK"/>
</dbReference>
<evidence type="ECO:0000313" key="8">
    <source>
        <dbReference type="EMBL" id="CAI3996727.1"/>
    </source>
</evidence>
<organism evidence="8">
    <name type="scientific">Cladocopium goreaui</name>
    <dbReference type="NCBI Taxonomy" id="2562237"/>
    <lineage>
        <taxon>Eukaryota</taxon>
        <taxon>Sar</taxon>
        <taxon>Alveolata</taxon>
        <taxon>Dinophyceae</taxon>
        <taxon>Suessiales</taxon>
        <taxon>Symbiodiniaceae</taxon>
        <taxon>Cladocopium</taxon>
    </lineage>
</organism>
<keyword evidence="3" id="KW-0547">Nucleotide-binding</keyword>
<keyword evidence="2" id="KW-0808">Transferase</keyword>
<evidence type="ECO:0000259" key="7">
    <source>
        <dbReference type="PROSITE" id="PS50053"/>
    </source>
</evidence>
<gene>
    <name evidence="8" type="ORF">C1SCF055_LOCUS23175</name>
</gene>
<dbReference type="PANTHER" id="PTHR24055">
    <property type="entry name" value="MITOGEN-ACTIVATED PROTEIN KINASE"/>
    <property type="match status" value="1"/>
</dbReference>
<evidence type="ECO:0000313" key="11">
    <source>
        <dbReference type="Proteomes" id="UP001152797"/>
    </source>
</evidence>
<dbReference type="PROSITE" id="PS50053">
    <property type="entry name" value="UBIQUITIN_2"/>
    <property type="match status" value="1"/>
</dbReference>
<name>A0A9P1G471_9DINO</name>
<keyword evidence="1" id="KW-0723">Serine/threonine-protein kinase</keyword>
<dbReference type="Proteomes" id="UP001152797">
    <property type="component" value="Unassembled WGS sequence"/>
</dbReference>
<dbReference type="Pfam" id="PF00069">
    <property type="entry name" value="Pkinase"/>
    <property type="match status" value="1"/>
</dbReference>
<dbReference type="InterPro" id="IPR000719">
    <property type="entry name" value="Prot_kinase_dom"/>
</dbReference>
<dbReference type="PROSITE" id="PS50011">
    <property type="entry name" value="PROTEIN_KINASE_DOM"/>
    <property type="match status" value="1"/>
</dbReference>
<reference evidence="9" key="2">
    <citation type="submission" date="2024-04" db="EMBL/GenBank/DDBJ databases">
        <authorList>
            <person name="Chen Y."/>
            <person name="Shah S."/>
            <person name="Dougan E. K."/>
            <person name="Thang M."/>
            <person name="Chan C."/>
        </authorList>
    </citation>
    <scope>NUCLEOTIDE SEQUENCE [LARGE SCALE GENOMIC DNA]</scope>
</reference>
<comment type="caution">
    <text evidence="8">The sequence shown here is derived from an EMBL/GenBank/DDBJ whole genome shotgun (WGS) entry which is preliminary data.</text>
</comment>
<dbReference type="InterPro" id="IPR029071">
    <property type="entry name" value="Ubiquitin-like_domsf"/>
</dbReference>
<feature type="domain" description="Ubiquitin-like" evidence="7">
    <location>
        <begin position="29"/>
        <end position="100"/>
    </location>
</feature>
<dbReference type="SUPFAM" id="SSF54236">
    <property type="entry name" value="Ubiquitin-like"/>
    <property type="match status" value="1"/>
</dbReference>
<dbReference type="InterPro" id="IPR000626">
    <property type="entry name" value="Ubiquitin-like_dom"/>
</dbReference>
<dbReference type="InterPro" id="IPR011009">
    <property type="entry name" value="Kinase-like_dom_sf"/>
</dbReference>
<dbReference type="SUPFAM" id="SSF56112">
    <property type="entry name" value="Protein kinase-like (PK-like)"/>
    <property type="match status" value="1"/>
</dbReference>
<evidence type="ECO:0000259" key="6">
    <source>
        <dbReference type="PROSITE" id="PS50011"/>
    </source>
</evidence>
<dbReference type="GO" id="GO:0005524">
    <property type="term" value="F:ATP binding"/>
    <property type="evidence" value="ECO:0007669"/>
    <property type="project" value="UniProtKB-KW"/>
</dbReference>
<dbReference type="EMBL" id="CAMXCT020002234">
    <property type="protein sequence ID" value="CAL1150102.1"/>
    <property type="molecule type" value="Genomic_DNA"/>
</dbReference>
<dbReference type="Gene3D" id="1.10.510.10">
    <property type="entry name" value="Transferase(Phosphotransferase) domain 1"/>
    <property type="match status" value="1"/>
</dbReference>
<dbReference type="AlphaFoldDB" id="A0A9P1G471"/>
<dbReference type="FunFam" id="1.10.510.10:FF:000624">
    <property type="entry name" value="Mitogen-activated protein kinase"/>
    <property type="match status" value="1"/>
</dbReference>
<keyword evidence="11" id="KW-1185">Reference proteome</keyword>
<sequence>MDESDGSNSSSSQDNMALDQKEIPQAVEILLVLRLLSGREVAITINQEATMADLRRSVEKALGMPPQLTRLFREEVELAARFDAKILQCGLSQGSVLTAVTMASEEFLPVKLEHREQPMPKRLQLERLAGHDAMWTCYDFRDMCTGDMVTVRFIDYFDDDEMAGRLAKEIYLLQELNHENLLKLVDFLPPATPDFKDFCFIVEHLETDLGQVLRSKQELSEEHCQYLSYQMLRGLSYLHSANVVHQRLRPRSVLVNRNCHVKLSELWDAQAIGGEASDSDTARWYRAPELILNNDWEVMPLTGACDAWAFGCILFEMYQRKPLFTSPDYVRHISSIVKLLGNPGEADMDWVLMDRARNFIGQLPKGPREDWAQKCGNAGELLTSLVVFDPRKRCSCPEALQHRYFQDWSDPEDSQLDRCQA</sequence>
<dbReference type="Gene3D" id="3.30.200.20">
    <property type="entry name" value="Phosphorylase Kinase, domain 1"/>
    <property type="match status" value="1"/>
</dbReference>
<dbReference type="GO" id="GO:0004674">
    <property type="term" value="F:protein serine/threonine kinase activity"/>
    <property type="evidence" value="ECO:0007669"/>
    <property type="project" value="UniProtKB-KW"/>
</dbReference>
<feature type="non-terminal residue" evidence="8">
    <location>
        <position position="421"/>
    </location>
</feature>
<dbReference type="OrthoDB" id="409969at2759"/>
<dbReference type="CDD" id="cd17039">
    <property type="entry name" value="Ubl_ubiquitin_like"/>
    <property type="match status" value="1"/>
</dbReference>
<evidence type="ECO:0000256" key="2">
    <source>
        <dbReference type="ARBA" id="ARBA00022679"/>
    </source>
</evidence>
<reference evidence="8" key="1">
    <citation type="submission" date="2022-10" db="EMBL/GenBank/DDBJ databases">
        <authorList>
            <person name="Chen Y."/>
            <person name="Dougan E. K."/>
            <person name="Chan C."/>
            <person name="Rhodes N."/>
            <person name="Thang M."/>
        </authorList>
    </citation>
    <scope>NUCLEOTIDE SEQUENCE</scope>
</reference>
<dbReference type="EMBL" id="CAMXCT010002234">
    <property type="protein sequence ID" value="CAI3996727.1"/>
    <property type="molecule type" value="Genomic_DNA"/>
</dbReference>
<evidence type="ECO:0000256" key="1">
    <source>
        <dbReference type="ARBA" id="ARBA00022527"/>
    </source>
</evidence>
<keyword evidence="5" id="KW-0067">ATP-binding</keyword>
<protein>
    <submittedName>
        <fullName evidence="10">Mitogen-activated protein kinase</fullName>
    </submittedName>
</protein>
<evidence type="ECO:0000256" key="3">
    <source>
        <dbReference type="ARBA" id="ARBA00022741"/>
    </source>
</evidence>
<keyword evidence="4 10" id="KW-0418">Kinase</keyword>
<accession>A0A9P1G471</accession>
<evidence type="ECO:0000256" key="5">
    <source>
        <dbReference type="ARBA" id="ARBA00022840"/>
    </source>
</evidence>
<proteinExistence type="predicted"/>
<evidence type="ECO:0000313" key="10">
    <source>
        <dbReference type="EMBL" id="CAL4784039.1"/>
    </source>
</evidence>
<dbReference type="EMBL" id="CAMXCT030002234">
    <property type="protein sequence ID" value="CAL4784039.1"/>
    <property type="molecule type" value="Genomic_DNA"/>
</dbReference>